<accession>A0A6A5SHS8</accession>
<evidence type="ECO:0000313" key="2">
    <source>
        <dbReference type="EMBL" id="KAF1939240.1"/>
    </source>
</evidence>
<sequence>MPQSEDPGDKLAALNSAVMGTTMPTVILPDGQRVQTGTVGALIINIKLYDELLSQSSVDDDERRAELEAMMAASLPVLKKAGMFDLFTPEDWMRGSSPGRRFVGELAIKDGHV</sequence>
<dbReference type="AlphaFoldDB" id="A0A6A5SHS8"/>
<dbReference type="Proteomes" id="UP000800038">
    <property type="component" value="Unassembled WGS sequence"/>
</dbReference>
<dbReference type="OrthoDB" id="2359405at2759"/>
<gene>
    <name evidence="2" type="ORF">EJ02DRAFT_457097</name>
</gene>
<feature type="domain" description="DUF7709" evidence="1">
    <location>
        <begin position="9"/>
        <end position="108"/>
    </location>
</feature>
<evidence type="ECO:0000313" key="3">
    <source>
        <dbReference type="Proteomes" id="UP000800038"/>
    </source>
</evidence>
<organism evidence="2 3">
    <name type="scientific">Clathrospora elynae</name>
    <dbReference type="NCBI Taxonomy" id="706981"/>
    <lineage>
        <taxon>Eukaryota</taxon>
        <taxon>Fungi</taxon>
        <taxon>Dikarya</taxon>
        <taxon>Ascomycota</taxon>
        <taxon>Pezizomycotina</taxon>
        <taxon>Dothideomycetes</taxon>
        <taxon>Pleosporomycetidae</taxon>
        <taxon>Pleosporales</taxon>
        <taxon>Diademaceae</taxon>
        <taxon>Clathrospora</taxon>
    </lineage>
</organism>
<reference evidence="2" key="1">
    <citation type="journal article" date="2020" name="Stud. Mycol.">
        <title>101 Dothideomycetes genomes: a test case for predicting lifestyles and emergence of pathogens.</title>
        <authorList>
            <person name="Haridas S."/>
            <person name="Albert R."/>
            <person name="Binder M."/>
            <person name="Bloem J."/>
            <person name="Labutti K."/>
            <person name="Salamov A."/>
            <person name="Andreopoulos B."/>
            <person name="Baker S."/>
            <person name="Barry K."/>
            <person name="Bills G."/>
            <person name="Bluhm B."/>
            <person name="Cannon C."/>
            <person name="Castanera R."/>
            <person name="Culley D."/>
            <person name="Daum C."/>
            <person name="Ezra D."/>
            <person name="Gonzalez J."/>
            <person name="Henrissat B."/>
            <person name="Kuo A."/>
            <person name="Liang C."/>
            <person name="Lipzen A."/>
            <person name="Lutzoni F."/>
            <person name="Magnuson J."/>
            <person name="Mondo S."/>
            <person name="Nolan M."/>
            <person name="Ohm R."/>
            <person name="Pangilinan J."/>
            <person name="Park H.-J."/>
            <person name="Ramirez L."/>
            <person name="Alfaro M."/>
            <person name="Sun H."/>
            <person name="Tritt A."/>
            <person name="Yoshinaga Y."/>
            <person name="Zwiers L.-H."/>
            <person name="Turgeon B."/>
            <person name="Goodwin S."/>
            <person name="Spatafora J."/>
            <person name="Crous P."/>
            <person name="Grigoriev I."/>
        </authorList>
    </citation>
    <scope>NUCLEOTIDE SEQUENCE</scope>
    <source>
        <strain evidence="2">CBS 161.51</strain>
    </source>
</reference>
<evidence type="ECO:0000259" key="1">
    <source>
        <dbReference type="Pfam" id="PF24813"/>
    </source>
</evidence>
<dbReference type="EMBL" id="ML976085">
    <property type="protein sequence ID" value="KAF1939240.1"/>
    <property type="molecule type" value="Genomic_DNA"/>
</dbReference>
<dbReference type="InterPro" id="IPR056126">
    <property type="entry name" value="DUF7709"/>
</dbReference>
<dbReference type="Pfam" id="PF24813">
    <property type="entry name" value="DUF7709"/>
    <property type="match status" value="1"/>
</dbReference>
<proteinExistence type="predicted"/>
<keyword evidence="3" id="KW-1185">Reference proteome</keyword>
<name>A0A6A5SHS8_9PLEO</name>
<protein>
    <recommendedName>
        <fullName evidence="1">DUF7709 domain-containing protein</fullName>
    </recommendedName>
</protein>